<feature type="compositionally biased region" description="Basic and acidic residues" evidence="1">
    <location>
        <begin position="1"/>
        <end position="11"/>
    </location>
</feature>
<feature type="region of interest" description="Disordered" evidence="1">
    <location>
        <begin position="1"/>
        <end position="23"/>
    </location>
</feature>
<protein>
    <submittedName>
        <fullName evidence="2">Uncharacterized protein</fullName>
    </submittedName>
</protein>
<proteinExistence type="predicted"/>
<comment type="caution">
    <text evidence="2">The sequence shown here is derived from an EMBL/GenBank/DDBJ whole genome shotgun (WGS) entry which is preliminary data.</text>
</comment>
<gene>
    <name evidence="2" type="ORF">LCGC14_0897570</name>
</gene>
<dbReference type="EMBL" id="LAZR01002903">
    <property type="protein sequence ID" value="KKN24191.1"/>
    <property type="molecule type" value="Genomic_DNA"/>
</dbReference>
<sequence>MIRPKCEDEVPVHGSASAHSTFGPEYRKCKHKATYVLTSRHHGKSALCGIHARPFRGEGALARVYDWAARSAL</sequence>
<reference evidence="2" key="1">
    <citation type="journal article" date="2015" name="Nature">
        <title>Complex archaea that bridge the gap between prokaryotes and eukaryotes.</title>
        <authorList>
            <person name="Spang A."/>
            <person name="Saw J.H."/>
            <person name="Jorgensen S.L."/>
            <person name="Zaremba-Niedzwiedzka K."/>
            <person name="Martijn J."/>
            <person name="Lind A.E."/>
            <person name="van Eijk R."/>
            <person name="Schleper C."/>
            <person name="Guy L."/>
            <person name="Ettema T.J."/>
        </authorList>
    </citation>
    <scope>NUCLEOTIDE SEQUENCE</scope>
</reference>
<evidence type="ECO:0000256" key="1">
    <source>
        <dbReference type="SAM" id="MobiDB-lite"/>
    </source>
</evidence>
<dbReference type="AlphaFoldDB" id="A0A0F9RGI2"/>
<accession>A0A0F9RGI2</accession>
<organism evidence="2">
    <name type="scientific">marine sediment metagenome</name>
    <dbReference type="NCBI Taxonomy" id="412755"/>
    <lineage>
        <taxon>unclassified sequences</taxon>
        <taxon>metagenomes</taxon>
        <taxon>ecological metagenomes</taxon>
    </lineage>
</organism>
<name>A0A0F9RGI2_9ZZZZ</name>
<evidence type="ECO:0000313" key="2">
    <source>
        <dbReference type="EMBL" id="KKN24191.1"/>
    </source>
</evidence>